<gene>
    <name evidence="2 3" type="ordered locus">At3g15635</name>
</gene>
<name>A0A1I9LLW8_ARATH</name>
<reference evidence="4" key="2">
    <citation type="journal article" date="2017" name="Plant J.">
        <title>Araport11: a complete reannotation of the Arabidopsis thaliana reference genome.</title>
        <authorList>
            <person name="Cheng C.Y."/>
            <person name="Krishnakumar V."/>
            <person name="Chan A.P."/>
            <person name="Thibaud-Nissen F."/>
            <person name="Schobel S."/>
            <person name="Town C.D."/>
        </authorList>
    </citation>
    <scope>GENOME REANNOTATION</scope>
    <source>
        <strain evidence="4">cv. Columbia</strain>
    </source>
</reference>
<evidence type="ECO:0000313" key="3">
    <source>
        <dbReference type="EMBL" id="ANM63576.1"/>
    </source>
</evidence>
<protein>
    <submittedName>
        <fullName evidence="3">Uncharacterized protein</fullName>
    </submittedName>
</protein>
<evidence type="ECO:0000313" key="4">
    <source>
        <dbReference type="Proteomes" id="UP000006548"/>
    </source>
</evidence>
<dbReference type="AlphaFoldDB" id="A0A1I9LLW8"/>
<sequence length="67" mass="7484">MPKRGAHHETDETGFLRAGSDSEDARIEERAEQEMIVAIVRVFSERVCNGKCVVHYDKYGGDESTGL</sequence>
<reference evidence="3 4" key="1">
    <citation type="journal article" date="2000" name="Nature">
        <title>Sequence and analysis of chromosome 3 of the plant Arabidopsis thaliana.</title>
        <authorList>
            <consortium name="European Union Chromosome 3 Arabidopsis Sequencing Consortium"/>
            <consortium name="Institute for Genomic Research"/>
            <consortium name="Kazusa DNA Research Institute"/>
            <person name="Salanoubat M."/>
            <person name="Lemcke K."/>
            <person name="Rieger M."/>
            <person name="Ansorge W."/>
            <person name="Unseld M."/>
            <person name="Fartmann B."/>
            <person name="Valle G."/>
            <person name="Blocker H."/>
            <person name="Perez-Alonso M."/>
            <person name="Obermaier B."/>
            <person name="Delseny M."/>
            <person name="Boutry M."/>
            <person name="Grivell L.A."/>
            <person name="Mache R."/>
            <person name="Puigdomenech P."/>
            <person name="De Simone V."/>
            <person name="Choisne N."/>
            <person name="Artiguenave F."/>
            <person name="Robert C."/>
            <person name="Brottier P."/>
            <person name="Wincker P."/>
            <person name="Cattolico L."/>
            <person name="Weissenbach J."/>
            <person name="Saurin W."/>
            <person name="Quetier F."/>
            <person name="Schafer M."/>
            <person name="Muller-Auer S."/>
            <person name="Gabel C."/>
            <person name="Fuchs M."/>
            <person name="Benes V."/>
            <person name="Wurmbach E."/>
            <person name="Drzonek H."/>
            <person name="Erfle H."/>
            <person name="Jordan N."/>
            <person name="Bangert S."/>
            <person name="Wiedelmann R."/>
            <person name="Kranz H."/>
            <person name="Voss H."/>
            <person name="Holland R."/>
            <person name="Brandt P."/>
            <person name="Nyakatura G."/>
            <person name="Vezzi A."/>
            <person name="D'Angelo M."/>
            <person name="Pallavicini A."/>
            <person name="Toppo S."/>
            <person name="Simionati B."/>
            <person name="Conrad A."/>
            <person name="Hornischer K."/>
            <person name="Kauer G."/>
            <person name="Lohnert T.H."/>
            <person name="Nordsiek G."/>
            <person name="Reichelt J."/>
            <person name="Scharfe M."/>
            <person name="Schon O."/>
            <person name="Bargues M."/>
            <person name="Terol J."/>
            <person name="Climent J."/>
            <person name="Navarro P."/>
            <person name="Collado C."/>
            <person name="Perez-Perez A."/>
            <person name="Ottenwalder B."/>
            <person name="Duchemin D."/>
            <person name="Cooke R."/>
            <person name="Laudie M."/>
            <person name="Berger-Llauro C."/>
            <person name="Purnelle B."/>
            <person name="Masuy D."/>
            <person name="de Haan M."/>
            <person name="Maarse A.C."/>
            <person name="Alcaraz J.P."/>
            <person name="Cottet A."/>
            <person name="Casacuberta E."/>
            <person name="Monfort A."/>
            <person name="Argiriou A."/>
            <person name="flores M."/>
            <person name="Liguori R."/>
            <person name="Vitale D."/>
            <person name="Mannhaupt G."/>
            <person name="Haase D."/>
            <person name="Schoof H."/>
            <person name="Rudd S."/>
            <person name="Zaccaria P."/>
            <person name="Mewes H.W."/>
            <person name="Mayer K.F."/>
            <person name="Kaul S."/>
            <person name="Town C.D."/>
            <person name="Koo H.L."/>
            <person name="Tallon L.J."/>
            <person name="Jenkins J."/>
            <person name="Rooney T."/>
            <person name="Rizzo M."/>
            <person name="Walts A."/>
            <person name="Utterback T."/>
            <person name="Fujii C.Y."/>
            <person name="Shea T.P."/>
            <person name="Creasy T.H."/>
            <person name="Haas B."/>
            <person name="Maiti R."/>
            <person name="Wu D."/>
            <person name="Peterson J."/>
            <person name="Van Aken S."/>
            <person name="Pai G."/>
            <person name="Militscher J."/>
            <person name="Sellers P."/>
            <person name="Gill J.E."/>
            <person name="Feldblyum T.V."/>
            <person name="Preuss D."/>
            <person name="Lin X."/>
            <person name="Nierman W.C."/>
            <person name="Salzberg S.L."/>
            <person name="White O."/>
            <person name="Venter J.C."/>
            <person name="Fraser C.M."/>
            <person name="Kaneko T."/>
            <person name="Nakamura Y."/>
            <person name="Sato S."/>
            <person name="Kato T."/>
            <person name="Asamizu E."/>
            <person name="Sasamoto S."/>
            <person name="Kimura T."/>
            <person name="Idesawa K."/>
            <person name="Kawashima K."/>
            <person name="Kishida Y."/>
            <person name="Kiyokawa C."/>
            <person name="Kohara M."/>
            <person name="Matsumoto M."/>
            <person name="Matsuno A."/>
            <person name="Muraki A."/>
            <person name="Nakayama S."/>
            <person name="Nakazaki N."/>
            <person name="Shinpo S."/>
            <person name="Takeuchi C."/>
            <person name="Wada T."/>
            <person name="Watanabe A."/>
            <person name="Yamada M."/>
            <person name="Yasuda M."/>
            <person name="Tabata S."/>
        </authorList>
    </citation>
    <scope>NUCLEOTIDE SEQUENCE [LARGE SCALE GENOMIC DNA]</scope>
    <source>
        <strain evidence="4">cv. Columbia</strain>
    </source>
</reference>
<dbReference type="TAIR" id="AT3G15635"/>
<dbReference type="Araport" id="AT3G15635"/>
<dbReference type="InParanoid" id="A0A1I9LLW8"/>
<dbReference type="GeneID" id="28719275"/>
<dbReference type="EMBL" id="CP002686">
    <property type="protein sequence ID" value="ANM63576.1"/>
    <property type="molecule type" value="Genomic_DNA"/>
</dbReference>
<organism evidence="3 4">
    <name type="scientific">Arabidopsis thaliana</name>
    <name type="common">Mouse-ear cress</name>
    <dbReference type="NCBI Taxonomy" id="3702"/>
    <lineage>
        <taxon>Eukaryota</taxon>
        <taxon>Viridiplantae</taxon>
        <taxon>Streptophyta</taxon>
        <taxon>Embryophyta</taxon>
        <taxon>Tracheophyta</taxon>
        <taxon>Spermatophyta</taxon>
        <taxon>Magnoliopsida</taxon>
        <taxon>eudicotyledons</taxon>
        <taxon>Gunneridae</taxon>
        <taxon>Pentapetalae</taxon>
        <taxon>rosids</taxon>
        <taxon>malvids</taxon>
        <taxon>Brassicales</taxon>
        <taxon>Brassicaceae</taxon>
        <taxon>Camelineae</taxon>
        <taxon>Arabidopsis</taxon>
    </lineage>
</organism>
<proteinExistence type="predicted"/>
<accession>A0A1I9LLW8</accession>
<evidence type="ECO:0000256" key="1">
    <source>
        <dbReference type="SAM" id="MobiDB-lite"/>
    </source>
</evidence>
<dbReference type="KEGG" id="ath:AT3G15635"/>
<feature type="region of interest" description="Disordered" evidence="1">
    <location>
        <begin position="1"/>
        <end position="27"/>
    </location>
</feature>
<dbReference type="Proteomes" id="UP000006548">
    <property type="component" value="Chromosome 3"/>
</dbReference>
<dbReference type="RefSeq" id="NP_001325655.1">
    <property type="nucleotide sequence ID" value="NM_001338179.1"/>
</dbReference>
<keyword evidence="4" id="KW-1185">Reference proteome</keyword>
<evidence type="ECO:0000313" key="2">
    <source>
        <dbReference type="Araport" id="AT3G15635"/>
    </source>
</evidence>